<comment type="caution">
    <text evidence="3">The sequence shown here is derived from an EMBL/GenBank/DDBJ whole genome shotgun (WGS) entry which is preliminary data.</text>
</comment>
<dbReference type="Proteomes" id="UP001470230">
    <property type="component" value="Unassembled WGS sequence"/>
</dbReference>
<sequence length="131" mass="15228">MSNEFAITIKKKQAIAAPFRRQFYEPYDHIVYNPISNQVLQAPDNNSPENPVPIYIENGQNVEAFYKLSDIKIQIETELKKKEEEIREKFLEDLKKELIKNSASLDQDSSNENSSPSNQNDLDQEVSKYIF</sequence>
<keyword evidence="4" id="KW-1185">Reference proteome</keyword>
<evidence type="ECO:0000313" key="4">
    <source>
        <dbReference type="Proteomes" id="UP001470230"/>
    </source>
</evidence>
<feature type="compositionally biased region" description="Low complexity" evidence="2">
    <location>
        <begin position="110"/>
        <end position="120"/>
    </location>
</feature>
<reference evidence="3 4" key="1">
    <citation type="submission" date="2024-04" db="EMBL/GenBank/DDBJ databases">
        <title>Tritrichomonas musculus Genome.</title>
        <authorList>
            <person name="Alves-Ferreira E."/>
            <person name="Grigg M."/>
            <person name="Lorenzi H."/>
            <person name="Galac M."/>
        </authorList>
    </citation>
    <scope>NUCLEOTIDE SEQUENCE [LARGE SCALE GENOMIC DNA]</scope>
    <source>
        <strain evidence="3 4">EAF2021</strain>
    </source>
</reference>
<proteinExistence type="predicted"/>
<protein>
    <submittedName>
        <fullName evidence="3">Uncharacterized protein</fullName>
    </submittedName>
</protein>
<gene>
    <name evidence="3" type="ORF">M9Y10_029144</name>
</gene>
<accession>A0ABR2KLB0</accession>
<dbReference type="EMBL" id="JAPFFF010000004">
    <property type="protein sequence ID" value="KAK8891922.1"/>
    <property type="molecule type" value="Genomic_DNA"/>
</dbReference>
<organism evidence="3 4">
    <name type="scientific">Tritrichomonas musculus</name>
    <dbReference type="NCBI Taxonomy" id="1915356"/>
    <lineage>
        <taxon>Eukaryota</taxon>
        <taxon>Metamonada</taxon>
        <taxon>Parabasalia</taxon>
        <taxon>Tritrichomonadida</taxon>
        <taxon>Tritrichomonadidae</taxon>
        <taxon>Tritrichomonas</taxon>
    </lineage>
</organism>
<keyword evidence="1" id="KW-0175">Coiled coil</keyword>
<feature type="region of interest" description="Disordered" evidence="2">
    <location>
        <begin position="102"/>
        <end position="131"/>
    </location>
</feature>
<evidence type="ECO:0000313" key="3">
    <source>
        <dbReference type="EMBL" id="KAK8891922.1"/>
    </source>
</evidence>
<evidence type="ECO:0000256" key="2">
    <source>
        <dbReference type="SAM" id="MobiDB-lite"/>
    </source>
</evidence>
<evidence type="ECO:0000256" key="1">
    <source>
        <dbReference type="SAM" id="Coils"/>
    </source>
</evidence>
<feature type="coiled-coil region" evidence="1">
    <location>
        <begin position="72"/>
        <end position="101"/>
    </location>
</feature>
<name>A0ABR2KLB0_9EUKA</name>